<comment type="function">
    <text evidence="10">Part of the ABC transporter complex CysAWTP (TC 3.A.1.6.1) involved in sulfate/thiosulfate import. Probably responsible for the translocation of the substrate across the membrane.</text>
</comment>
<reference evidence="14 15" key="1">
    <citation type="submission" date="2018-06" db="EMBL/GenBank/DDBJ databases">
        <title>Paenibacillus montanisoli sp. nov., isolated from mountain area soil.</title>
        <authorList>
            <person name="Wu M."/>
        </authorList>
    </citation>
    <scope>NUCLEOTIDE SEQUENCE [LARGE SCALE GENOMIC DNA]</scope>
    <source>
        <strain evidence="14 15">RA17</strain>
    </source>
</reference>
<keyword evidence="5" id="KW-0997">Cell inner membrane</keyword>
<keyword evidence="9 12" id="KW-0472">Membrane</keyword>
<dbReference type="PROSITE" id="PS50928">
    <property type="entry name" value="ABC_TM1"/>
    <property type="match status" value="1"/>
</dbReference>
<accession>A0A328U5T2</accession>
<dbReference type="InterPro" id="IPR000515">
    <property type="entry name" value="MetI-like"/>
</dbReference>
<dbReference type="InterPro" id="IPR035906">
    <property type="entry name" value="MetI-like_sf"/>
</dbReference>
<dbReference type="SUPFAM" id="SSF161098">
    <property type="entry name" value="MetI-like"/>
    <property type="match status" value="1"/>
</dbReference>
<keyword evidence="4" id="KW-1003">Cell membrane</keyword>
<dbReference type="PANTHER" id="PTHR30406:SF1">
    <property type="entry name" value="SULFATE TRANSPORT SYSTEM PERMEASE PROTEIN CYSW"/>
    <property type="match status" value="1"/>
</dbReference>
<evidence type="ECO:0000256" key="1">
    <source>
        <dbReference type="ARBA" id="ARBA00004429"/>
    </source>
</evidence>
<dbReference type="NCBIfam" id="TIGR02140">
    <property type="entry name" value="permease_CysW"/>
    <property type="match status" value="1"/>
</dbReference>
<dbReference type="RefSeq" id="WP_112883657.1">
    <property type="nucleotide sequence ID" value="NZ_QLUW01000003.1"/>
</dbReference>
<dbReference type="GO" id="GO:0005886">
    <property type="term" value="C:plasma membrane"/>
    <property type="evidence" value="ECO:0007669"/>
    <property type="project" value="UniProtKB-SubCell"/>
</dbReference>
<keyword evidence="15" id="KW-1185">Reference proteome</keyword>
<keyword evidence="8" id="KW-0764">Sulfate transport</keyword>
<organism evidence="14 15">
    <name type="scientific">Paenibacillus montanisoli</name>
    <dbReference type="NCBI Taxonomy" id="2081970"/>
    <lineage>
        <taxon>Bacteria</taxon>
        <taxon>Bacillati</taxon>
        <taxon>Bacillota</taxon>
        <taxon>Bacilli</taxon>
        <taxon>Bacillales</taxon>
        <taxon>Paenibacillaceae</taxon>
        <taxon>Paenibacillus</taxon>
    </lineage>
</organism>
<evidence type="ECO:0000259" key="13">
    <source>
        <dbReference type="PROSITE" id="PS50928"/>
    </source>
</evidence>
<sequence length="293" mass="31598">MAGAVTVHLTEKSAQRPKHINESAGVRIVLISVALLFLVLIVLLPLVSIFTEAFKRGAEVYFAALRDPDAASALKLTLMAAVISVPLNTLFGVAAAWAISKFRFSGKNILITLIDLPFAVSPVISGLVFVLLFGAQGFLGPWLSDHNIQIIFALPGIVLATTFVTFPFVARELIPLMQAQGVQEEEAAASLGAKGWQIFWRVTLPNIKWGLLYGIILCNARAMGEFGAVSVVSGHIRGETNTLPLHIEILYNEYQFSASFAVASLLVMLALVTLVAKSLIEWKTAQKTPKGDG</sequence>
<keyword evidence="7 12" id="KW-1133">Transmembrane helix</keyword>
<dbReference type="NCBIfam" id="TIGR00969">
    <property type="entry name" value="3a0106s02"/>
    <property type="match status" value="1"/>
</dbReference>
<evidence type="ECO:0000256" key="6">
    <source>
        <dbReference type="ARBA" id="ARBA00022692"/>
    </source>
</evidence>
<dbReference type="Pfam" id="PF00528">
    <property type="entry name" value="BPD_transp_1"/>
    <property type="match status" value="1"/>
</dbReference>
<evidence type="ECO:0000256" key="3">
    <source>
        <dbReference type="ARBA" id="ARBA00022448"/>
    </source>
</evidence>
<feature type="domain" description="ABC transmembrane type-1" evidence="13">
    <location>
        <begin position="74"/>
        <end position="277"/>
    </location>
</feature>
<evidence type="ECO:0000313" key="14">
    <source>
        <dbReference type="EMBL" id="RAP75394.1"/>
    </source>
</evidence>
<evidence type="ECO:0000256" key="9">
    <source>
        <dbReference type="ARBA" id="ARBA00023136"/>
    </source>
</evidence>
<evidence type="ECO:0000256" key="10">
    <source>
        <dbReference type="ARBA" id="ARBA00025323"/>
    </source>
</evidence>
<evidence type="ECO:0000256" key="8">
    <source>
        <dbReference type="ARBA" id="ARBA00023032"/>
    </source>
</evidence>
<dbReference type="Gene3D" id="1.10.3720.10">
    <property type="entry name" value="MetI-like"/>
    <property type="match status" value="1"/>
</dbReference>
<feature type="transmembrane region" description="Helical" evidence="12">
    <location>
        <begin position="147"/>
        <end position="170"/>
    </location>
</feature>
<evidence type="ECO:0000256" key="12">
    <source>
        <dbReference type="SAM" id="Phobius"/>
    </source>
</evidence>
<dbReference type="GO" id="GO:0015419">
    <property type="term" value="F:ABC-type sulfate transporter activity"/>
    <property type="evidence" value="ECO:0007669"/>
    <property type="project" value="InterPro"/>
</dbReference>
<evidence type="ECO:0000256" key="4">
    <source>
        <dbReference type="ARBA" id="ARBA00022475"/>
    </source>
</evidence>
<keyword evidence="3" id="KW-0813">Transport</keyword>
<dbReference type="PANTHER" id="PTHR30406">
    <property type="entry name" value="SULFATE TRANSPORT SYSTEM PERMEASE PROTEIN"/>
    <property type="match status" value="1"/>
</dbReference>
<keyword evidence="6 12" id="KW-0812">Transmembrane</keyword>
<evidence type="ECO:0000256" key="11">
    <source>
        <dbReference type="ARBA" id="ARBA00067681"/>
    </source>
</evidence>
<evidence type="ECO:0000256" key="5">
    <source>
        <dbReference type="ARBA" id="ARBA00022519"/>
    </source>
</evidence>
<comment type="subunit">
    <text evidence="2">The complex is composed of two ATP-binding proteins (CysA), two transmembrane proteins (CysT and CysW) and a solute-binding protein (CysP).</text>
</comment>
<evidence type="ECO:0000256" key="2">
    <source>
        <dbReference type="ARBA" id="ARBA00011779"/>
    </source>
</evidence>
<dbReference type="InterPro" id="IPR011866">
    <property type="entry name" value="CysW_permease"/>
</dbReference>
<feature type="transmembrane region" description="Helical" evidence="12">
    <location>
        <begin position="70"/>
        <end position="97"/>
    </location>
</feature>
<feature type="transmembrane region" description="Helical" evidence="12">
    <location>
        <begin position="256"/>
        <end position="280"/>
    </location>
</feature>
<dbReference type="CDD" id="cd06261">
    <property type="entry name" value="TM_PBP2"/>
    <property type="match status" value="1"/>
</dbReference>
<feature type="transmembrane region" description="Helical" evidence="12">
    <location>
        <begin position="211"/>
        <end position="236"/>
    </location>
</feature>
<dbReference type="EMBL" id="QLUW01000003">
    <property type="protein sequence ID" value="RAP75394.1"/>
    <property type="molecule type" value="Genomic_DNA"/>
</dbReference>
<dbReference type="AlphaFoldDB" id="A0A328U5T2"/>
<evidence type="ECO:0000256" key="7">
    <source>
        <dbReference type="ARBA" id="ARBA00022989"/>
    </source>
</evidence>
<dbReference type="FunFam" id="1.10.3720.10:FF:000015">
    <property type="entry name" value="Sulfate ABC transporter, permease CysW"/>
    <property type="match status" value="1"/>
</dbReference>
<feature type="transmembrane region" description="Helical" evidence="12">
    <location>
        <begin position="28"/>
        <end position="50"/>
    </location>
</feature>
<dbReference type="Proteomes" id="UP000249260">
    <property type="component" value="Unassembled WGS sequence"/>
</dbReference>
<evidence type="ECO:0000313" key="15">
    <source>
        <dbReference type="Proteomes" id="UP000249260"/>
    </source>
</evidence>
<name>A0A328U5T2_9BACL</name>
<comment type="caution">
    <text evidence="14">The sequence shown here is derived from an EMBL/GenBank/DDBJ whole genome shotgun (WGS) entry which is preliminary data.</text>
</comment>
<comment type="subcellular location">
    <subcellularLocation>
        <location evidence="1">Cell inner membrane</location>
        <topology evidence="1">Multi-pass membrane protein</topology>
    </subcellularLocation>
</comment>
<gene>
    <name evidence="14" type="primary">cysW</name>
    <name evidence="14" type="ORF">DL346_18760</name>
</gene>
<feature type="transmembrane region" description="Helical" evidence="12">
    <location>
        <begin position="109"/>
        <end position="135"/>
    </location>
</feature>
<protein>
    <recommendedName>
        <fullName evidence="11">Sulfate transport system permease protein CysW</fullName>
    </recommendedName>
</protein>
<proteinExistence type="predicted"/>
<dbReference type="OrthoDB" id="9774448at2"/>
<dbReference type="InterPro" id="IPR005667">
    <property type="entry name" value="Sulph_transpt2"/>
</dbReference>